<feature type="domain" description="Core-binding (CB)" evidence="8">
    <location>
        <begin position="34"/>
        <end position="113"/>
    </location>
</feature>
<dbReference type="InterPro" id="IPR050090">
    <property type="entry name" value="Tyrosine_recombinase_XerCD"/>
</dbReference>
<dbReference type="Pfam" id="PF02899">
    <property type="entry name" value="Phage_int_SAM_1"/>
    <property type="match status" value="1"/>
</dbReference>
<dbReference type="GO" id="GO:0015074">
    <property type="term" value="P:DNA integration"/>
    <property type="evidence" value="ECO:0007669"/>
    <property type="project" value="UniProtKB-KW"/>
</dbReference>
<dbReference type="SUPFAM" id="SSF56349">
    <property type="entry name" value="DNA breaking-rejoining enzymes"/>
    <property type="match status" value="1"/>
</dbReference>
<dbReference type="InterPro" id="IPR011010">
    <property type="entry name" value="DNA_brk_join_enz"/>
</dbReference>
<dbReference type="InterPro" id="IPR004107">
    <property type="entry name" value="Integrase_SAM-like_N"/>
</dbReference>
<dbReference type="GO" id="GO:0006310">
    <property type="term" value="P:DNA recombination"/>
    <property type="evidence" value="ECO:0007669"/>
    <property type="project" value="UniProtKB-KW"/>
</dbReference>
<evidence type="ECO:0000259" key="8">
    <source>
        <dbReference type="PROSITE" id="PS51900"/>
    </source>
</evidence>
<sequence length="327" mass="38562">MAIKLGKTKDSRTRKKKVTEDAELELLQRLQNEKDQPEFIKYLLQKGYSIKSSERYLKDIERYKKWLNKENITEAAASYNDITHYIQSKKGTVKQITIQTVLASLKQYYNYLQELGFVAENPTVNVQIKGIKRKVLHNILTKQELEKIYFDYKNLESESLSKKRNEIIVSLLVYQGLNTNDIQNLVIKDVKLREGKIFIKGSRRSNERTLKLEAHQILDFMEYQLKTRETILQETNKQTDLFFVTQGSSLKLQNVMQKLMQQLHKQNKQVESVKQIRASVITGWLKVYNLREVQYFAGHRYVSSTENYLINDLEDLKEDINKYHPIA</sequence>
<dbReference type="Proteomes" id="UP000321578">
    <property type="component" value="Unassembled WGS sequence"/>
</dbReference>
<keyword evidence="3 5" id="KW-0238">DNA-binding</keyword>
<keyword evidence="4" id="KW-0233">DNA recombination</keyword>
<feature type="coiled-coil region" evidence="6">
    <location>
        <begin position="249"/>
        <end position="276"/>
    </location>
</feature>
<comment type="caution">
    <text evidence="10">The sequence shown here is derived from an EMBL/GenBank/DDBJ whole genome shotgun (WGS) entry which is preliminary data.</text>
</comment>
<dbReference type="Gene3D" id="1.10.150.130">
    <property type="match status" value="1"/>
</dbReference>
<proteinExistence type="inferred from homology"/>
<dbReference type="EMBL" id="VORO01000008">
    <property type="protein sequence ID" value="TXD89270.1"/>
    <property type="molecule type" value="Genomic_DNA"/>
</dbReference>
<dbReference type="InterPro" id="IPR010998">
    <property type="entry name" value="Integrase_recombinase_N"/>
</dbReference>
<dbReference type="CDD" id="cd00397">
    <property type="entry name" value="DNA_BRE_C"/>
    <property type="match status" value="1"/>
</dbReference>
<keyword evidence="11" id="KW-1185">Reference proteome</keyword>
<evidence type="ECO:0000313" key="10">
    <source>
        <dbReference type="EMBL" id="TXD89270.1"/>
    </source>
</evidence>
<dbReference type="InterPro" id="IPR002104">
    <property type="entry name" value="Integrase_catalytic"/>
</dbReference>
<comment type="similarity">
    <text evidence="1">Belongs to the 'phage' integrase family.</text>
</comment>
<reference evidence="10 11" key="1">
    <citation type="submission" date="2019-08" db="EMBL/GenBank/DDBJ databases">
        <title>Genomes of Subsaximicrobium wynnwilliamsii strains.</title>
        <authorList>
            <person name="Bowman J.P."/>
        </authorList>
    </citation>
    <scope>NUCLEOTIDE SEQUENCE [LARGE SCALE GENOMIC DNA]</scope>
    <source>
        <strain evidence="10 11">2-80-2</strain>
    </source>
</reference>
<keyword evidence="6" id="KW-0175">Coiled coil</keyword>
<dbReference type="PANTHER" id="PTHR30349:SF41">
    <property type="entry name" value="INTEGRASE_RECOMBINASE PROTEIN MJ0367-RELATED"/>
    <property type="match status" value="1"/>
</dbReference>
<gene>
    <name evidence="9" type="ORF">ESY86_09495</name>
    <name evidence="10" type="ORF">ESY86_09520</name>
</gene>
<evidence type="ECO:0000259" key="7">
    <source>
        <dbReference type="PROSITE" id="PS51898"/>
    </source>
</evidence>
<dbReference type="Gene3D" id="1.10.443.10">
    <property type="entry name" value="Intergrase catalytic core"/>
    <property type="match status" value="1"/>
</dbReference>
<organism evidence="10 11">
    <name type="scientific">Subsaximicrobium wynnwilliamsii</name>
    <dbReference type="NCBI Taxonomy" id="291179"/>
    <lineage>
        <taxon>Bacteria</taxon>
        <taxon>Pseudomonadati</taxon>
        <taxon>Bacteroidota</taxon>
        <taxon>Flavobacteriia</taxon>
        <taxon>Flavobacteriales</taxon>
        <taxon>Flavobacteriaceae</taxon>
        <taxon>Subsaximicrobium</taxon>
    </lineage>
</organism>
<evidence type="ECO:0000256" key="6">
    <source>
        <dbReference type="SAM" id="Coils"/>
    </source>
</evidence>
<dbReference type="InterPro" id="IPR044068">
    <property type="entry name" value="CB"/>
</dbReference>
<dbReference type="EMBL" id="VORO01000008">
    <property type="protein sequence ID" value="TXD89265.1"/>
    <property type="molecule type" value="Genomic_DNA"/>
</dbReference>
<dbReference type="AlphaFoldDB" id="A0A5C6ZJG0"/>
<dbReference type="GO" id="GO:0003677">
    <property type="term" value="F:DNA binding"/>
    <property type="evidence" value="ECO:0007669"/>
    <property type="project" value="UniProtKB-UniRule"/>
</dbReference>
<name>A0A5C6ZJG0_9FLAO</name>
<dbReference type="OrthoDB" id="1407105at2"/>
<protein>
    <submittedName>
        <fullName evidence="10">Tyrosine-type recombinase/integrase</fullName>
    </submittedName>
</protein>
<evidence type="ECO:0000256" key="1">
    <source>
        <dbReference type="ARBA" id="ARBA00008857"/>
    </source>
</evidence>
<evidence type="ECO:0000313" key="9">
    <source>
        <dbReference type="EMBL" id="TXD89265.1"/>
    </source>
</evidence>
<keyword evidence="2" id="KW-0229">DNA integration</keyword>
<feature type="domain" description="Tyr recombinase" evidence="7">
    <location>
        <begin position="135"/>
        <end position="321"/>
    </location>
</feature>
<evidence type="ECO:0000256" key="4">
    <source>
        <dbReference type="ARBA" id="ARBA00023172"/>
    </source>
</evidence>
<dbReference type="PROSITE" id="PS51900">
    <property type="entry name" value="CB"/>
    <property type="match status" value="1"/>
</dbReference>
<dbReference type="Pfam" id="PF00589">
    <property type="entry name" value="Phage_integrase"/>
    <property type="match status" value="1"/>
</dbReference>
<dbReference type="PANTHER" id="PTHR30349">
    <property type="entry name" value="PHAGE INTEGRASE-RELATED"/>
    <property type="match status" value="1"/>
</dbReference>
<evidence type="ECO:0000256" key="5">
    <source>
        <dbReference type="PROSITE-ProRule" id="PRU01248"/>
    </source>
</evidence>
<evidence type="ECO:0000256" key="3">
    <source>
        <dbReference type="ARBA" id="ARBA00023125"/>
    </source>
</evidence>
<dbReference type="PROSITE" id="PS51898">
    <property type="entry name" value="TYR_RECOMBINASE"/>
    <property type="match status" value="1"/>
</dbReference>
<dbReference type="RefSeq" id="WP_147086348.1">
    <property type="nucleotide sequence ID" value="NZ_VORM01000008.1"/>
</dbReference>
<dbReference type="InterPro" id="IPR013762">
    <property type="entry name" value="Integrase-like_cat_sf"/>
</dbReference>
<evidence type="ECO:0000256" key="2">
    <source>
        <dbReference type="ARBA" id="ARBA00022908"/>
    </source>
</evidence>
<evidence type="ECO:0000313" key="11">
    <source>
        <dbReference type="Proteomes" id="UP000321578"/>
    </source>
</evidence>
<accession>A0A5C6ZJG0</accession>